<evidence type="ECO:0000313" key="1">
    <source>
        <dbReference type="EMBL" id="MDQ0416547.1"/>
    </source>
</evidence>
<accession>A0AAJ1WPI0</accession>
<name>A0AAJ1WPI0_9BACL</name>
<gene>
    <name evidence="1" type="ORF">J2Z48_000714</name>
</gene>
<reference evidence="1 2" key="1">
    <citation type="submission" date="2023-07" db="EMBL/GenBank/DDBJ databases">
        <title>Genomic Encyclopedia of Type Strains, Phase IV (KMG-IV): sequencing the most valuable type-strain genomes for metagenomic binning, comparative biology and taxonomic classification.</title>
        <authorList>
            <person name="Goeker M."/>
        </authorList>
    </citation>
    <scope>NUCLEOTIDE SEQUENCE [LARGE SCALE GENOMIC DNA]</scope>
    <source>
        <strain evidence="1 2">DSM 46876</strain>
    </source>
</reference>
<evidence type="ECO:0000313" key="2">
    <source>
        <dbReference type="Proteomes" id="UP001238450"/>
    </source>
</evidence>
<proteinExistence type="predicted"/>
<dbReference type="AlphaFoldDB" id="A0AAJ1WPI0"/>
<comment type="caution">
    <text evidence="1">The sequence shown here is derived from an EMBL/GenBank/DDBJ whole genome shotgun (WGS) entry which is preliminary data.</text>
</comment>
<sequence>MKSKRLIAGMIACSAILTGTELTLPSFTYAHDTTEVSPSQISTMGYTVVSNAITENCNLNLFNDHFAQFTATHTSRVRIKIATSHVDYDKIKSFLSSWGLMRVDETVDMPNYLVPVMPDRNIKNGESVEFFATVLAGKKYVFSATNWTGDQMNGIQPTPINATITVDYIQPNPSK</sequence>
<dbReference type="RefSeq" id="WP_307251108.1">
    <property type="nucleotide sequence ID" value="NZ_JAUSUV010000003.1"/>
</dbReference>
<keyword evidence="2" id="KW-1185">Reference proteome</keyword>
<organism evidence="1 2">
    <name type="scientific">Croceifilum oryzae</name>
    <dbReference type="NCBI Taxonomy" id="1553429"/>
    <lineage>
        <taxon>Bacteria</taxon>
        <taxon>Bacillati</taxon>
        <taxon>Bacillota</taxon>
        <taxon>Bacilli</taxon>
        <taxon>Bacillales</taxon>
        <taxon>Thermoactinomycetaceae</taxon>
        <taxon>Croceifilum</taxon>
    </lineage>
</organism>
<dbReference type="Proteomes" id="UP001238450">
    <property type="component" value="Unassembled WGS sequence"/>
</dbReference>
<dbReference type="EMBL" id="JAUSUV010000003">
    <property type="protein sequence ID" value="MDQ0416547.1"/>
    <property type="molecule type" value="Genomic_DNA"/>
</dbReference>
<protein>
    <submittedName>
        <fullName evidence="1">Uncharacterized protein</fullName>
    </submittedName>
</protein>